<dbReference type="EMBL" id="CAXLJM020000057">
    <property type="protein sequence ID" value="CAL8118463.1"/>
    <property type="molecule type" value="Genomic_DNA"/>
</dbReference>
<dbReference type="PANTHER" id="PTHR36694:SF11">
    <property type="entry name" value="LP21121P-RELATED"/>
    <property type="match status" value="1"/>
</dbReference>
<sequence>MASNPCCCMTLKTGGFVIAILEIVLGVLSLVATSLTLGGIALIKSFDNGTILHNITEQIQKENPGLYGENIASAMSVLTTVLCLLVAYSVMEIIMGSVLVHGVRTERLGFLKGWMIYKVCGLALSLVLNISVAWLEPKNQKGVTDILSTFVGLLLGIYFIYVIYRLYIEMRDGSVHRPKPKYEFS</sequence>
<accession>A0ABP1R344</accession>
<feature type="transmembrane region" description="Helical" evidence="1">
    <location>
        <begin position="146"/>
        <end position="167"/>
    </location>
</feature>
<organism evidence="2 3">
    <name type="scientific">Orchesella dallaii</name>
    <dbReference type="NCBI Taxonomy" id="48710"/>
    <lineage>
        <taxon>Eukaryota</taxon>
        <taxon>Metazoa</taxon>
        <taxon>Ecdysozoa</taxon>
        <taxon>Arthropoda</taxon>
        <taxon>Hexapoda</taxon>
        <taxon>Collembola</taxon>
        <taxon>Entomobryomorpha</taxon>
        <taxon>Entomobryoidea</taxon>
        <taxon>Orchesellidae</taxon>
        <taxon>Orchesellinae</taxon>
        <taxon>Orchesella</taxon>
    </lineage>
</organism>
<dbReference type="Proteomes" id="UP001642540">
    <property type="component" value="Unassembled WGS sequence"/>
</dbReference>
<reference evidence="2 3" key="1">
    <citation type="submission" date="2024-08" db="EMBL/GenBank/DDBJ databases">
        <authorList>
            <person name="Cucini C."/>
            <person name="Frati F."/>
        </authorList>
    </citation>
    <scope>NUCLEOTIDE SEQUENCE [LARGE SCALE GENOMIC DNA]</scope>
</reference>
<dbReference type="Pfam" id="PF15860">
    <property type="entry name" value="DUF4728"/>
    <property type="match status" value="1"/>
</dbReference>
<evidence type="ECO:0000313" key="3">
    <source>
        <dbReference type="Proteomes" id="UP001642540"/>
    </source>
</evidence>
<dbReference type="PANTHER" id="PTHR36694">
    <property type="entry name" value="PASIFLORA 1, ISOFORM A-RELATED"/>
    <property type="match status" value="1"/>
</dbReference>
<gene>
    <name evidence="2" type="ORF">ODALV1_LOCUS18146</name>
</gene>
<evidence type="ECO:0000313" key="2">
    <source>
        <dbReference type="EMBL" id="CAL8118463.1"/>
    </source>
</evidence>
<keyword evidence="1" id="KW-0472">Membrane</keyword>
<feature type="transmembrane region" description="Helical" evidence="1">
    <location>
        <begin position="115"/>
        <end position="134"/>
    </location>
</feature>
<evidence type="ECO:0000256" key="1">
    <source>
        <dbReference type="SAM" id="Phobius"/>
    </source>
</evidence>
<keyword evidence="1" id="KW-1133">Transmembrane helix</keyword>
<dbReference type="InterPro" id="IPR031720">
    <property type="entry name" value="DUF4728"/>
</dbReference>
<proteinExistence type="predicted"/>
<keyword evidence="1" id="KW-0812">Transmembrane</keyword>
<keyword evidence="3" id="KW-1185">Reference proteome</keyword>
<protein>
    <submittedName>
        <fullName evidence="2">Uncharacterized protein</fullName>
    </submittedName>
</protein>
<feature type="transmembrane region" description="Helical" evidence="1">
    <location>
        <begin position="16"/>
        <end position="43"/>
    </location>
</feature>
<name>A0ABP1R344_9HEXA</name>
<comment type="caution">
    <text evidence="2">The sequence shown here is derived from an EMBL/GenBank/DDBJ whole genome shotgun (WGS) entry which is preliminary data.</text>
</comment>
<feature type="transmembrane region" description="Helical" evidence="1">
    <location>
        <begin position="71"/>
        <end position="94"/>
    </location>
</feature>